<keyword evidence="2" id="KW-1185">Reference proteome</keyword>
<dbReference type="EMBL" id="CM044703">
    <property type="protein sequence ID" value="KAI5674805.1"/>
    <property type="molecule type" value="Genomic_DNA"/>
</dbReference>
<sequence length="99" mass="11438">MGNCIKKESSTQWGGEDWDFLAEEEHEISPVLQEKKSTVTEVKLKISKKQLEELMSKVDVKGQSVQQVLSQLMKFSDEFETNRRSWKPALESIAESELY</sequence>
<accession>A0ACC0BQ98</accession>
<proteinExistence type="predicted"/>
<comment type="caution">
    <text evidence="1">The sequence shown here is derived from an EMBL/GenBank/DDBJ whole genome shotgun (WGS) entry which is preliminary data.</text>
</comment>
<evidence type="ECO:0000313" key="2">
    <source>
        <dbReference type="Proteomes" id="UP001060085"/>
    </source>
</evidence>
<evidence type="ECO:0000313" key="1">
    <source>
        <dbReference type="EMBL" id="KAI5674805.1"/>
    </source>
</evidence>
<dbReference type="Proteomes" id="UP001060085">
    <property type="component" value="Linkage Group LG03"/>
</dbReference>
<gene>
    <name evidence="1" type="ORF">M9H77_15169</name>
</gene>
<organism evidence="1 2">
    <name type="scientific">Catharanthus roseus</name>
    <name type="common">Madagascar periwinkle</name>
    <name type="synonym">Vinca rosea</name>
    <dbReference type="NCBI Taxonomy" id="4058"/>
    <lineage>
        <taxon>Eukaryota</taxon>
        <taxon>Viridiplantae</taxon>
        <taxon>Streptophyta</taxon>
        <taxon>Embryophyta</taxon>
        <taxon>Tracheophyta</taxon>
        <taxon>Spermatophyta</taxon>
        <taxon>Magnoliopsida</taxon>
        <taxon>eudicotyledons</taxon>
        <taxon>Gunneridae</taxon>
        <taxon>Pentapetalae</taxon>
        <taxon>asterids</taxon>
        <taxon>lamiids</taxon>
        <taxon>Gentianales</taxon>
        <taxon>Apocynaceae</taxon>
        <taxon>Rauvolfioideae</taxon>
        <taxon>Vinceae</taxon>
        <taxon>Catharanthinae</taxon>
        <taxon>Catharanthus</taxon>
    </lineage>
</organism>
<protein>
    <submittedName>
        <fullName evidence="1">Uncharacterized protein</fullName>
    </submittedName>
</protein>
<reference evidence="2" key="1">
    <citation type="journal article" date="2023" name="Nat. Plants">
        <title>Single-cell RNA sequencing provides a high-resolution roadmap for understanding the multicellular compartmentation of specialized metabolism.</title>
        <authorList>
            <person name="Sun S."/>
            <person name="Shen X."/>
            <person name="Li Y."/>
            <person name="Li Y."/>
            <person name="Wang S."/>
            <person name="Li R."/>
            <person name="Zhang H."/>
            <person name="Shen G."/>
            <person name="Guo B."/>
            <person name="Wei J."/>
            <person name="Xu J."/>
            <person name="St-Pierre B."/>
            <person name="Chen S."/>
            <person name="Sun C."/>
        </authorList>
    </citation>
    <scope>NUCLEOTIDE SEQUENCE [LARGE SCALE GENOMIC DNA]</scope>
</reference>
<name>A0ACC0BQ98_CATRO</name>